<name>A0A6A4R249_LUPAL</name>
<keyword evidence="1" id="KW-0808">Transferase</keyword>
<accession>A0A6A4R249</accession>
<dbReference type="EMBL" id="WOCE01000002">
    <property type="protein sequence ID" value="KAE9620087.1"/>
    <property type="molecule type" value="Genomic_DNA"/>
</dbReference>
<dbReference type="PANTHER" id="PTHR47162">
    <property type="entry name" value="OS02G0192300 PROTEIN"/>
    <property type="match status" value="1"/>
</dbReference>
<dbReference type="Proteomes" id="UP000447434">
    <property type="component" value="Chromosome 2"/>
</dbReference>
<proteinExistence type="predicted"/>
<evidence type="ECO:0000313" key="1">
    <source>
        <dbReference type="EMBL" id="KAE9620087.1"/>
    </source>
</evidence>
<evidence type="ECO:0000313" key="2">
    <source>
        <dbReference type="Proteomes" id="UP000447434"/>
    </source>
</evidence>
<keyword evidence="2" id="KW-1185">Reference proteome</keyword>
<organism evidence="1 2">
    <name type="scientific">Lupinus albus</name>
    <name type="common">White lupine</name>
    <name type="synonym">Lupinus termis</name>
    <dbReference type="NCBI Taxonomy" id="3870"/>
    <lineage>
        <taxon>Eukaryota</taxon>
        <taxon>Viridiplantae</taxon>
        <taxon>Streptophyta</taxon>
        <taxon>Embryophyta</taxon>
        <taxon>Tracheophyta</taxon>
        <taxon>Spermatophyta</taxon>
        <taxon>Magnoliopsida</taxon>
        <taxon>eudicotyledons</taxon>
        <taxon>Gunneridae</taxon>
        <taxon>Pentapetalae</taxon>
        <taxon>rosids</taxon>
        <taxon>fabids</taxon>
        <taxon>Fabales</taxon>
        <taxon>Fabaceae</taxon>
        <taxon>Papilionoideae</taxon>
        <taxon>50 kb inversion clade</taxon>
        <taxon>genistoids sensu lato</taxon>
        <taxon>core genistoids</taxon>
        <taxon>Genisteae</taxon>
        <taxon>Lupinus</taxon>
    </lineage>
</organism>
<sequence length="88" mass="9899">MSHCITSWQLLQMIQRFFCNLLGRKLINCSDNDDEGFLGSPAMVARPLDFRTIDLRLAAGAYGGSHEAFFEDVHEVCVLSKLDCLTVF</sequence>
<dbReference type="PANTHER" id="PTHR47162:SF8">
    <property type="entry name" value="METHYL-CPG-BINDING DOMAIN-CONTAINING PROTEIN 9"/>
    <property type="match status" value="1"/>
</dbReference>
<protein>
    <submittedName>
        <fullName evidence="1">Putative histone acetyltransferase</fullName>
    </submittedName>
</protein>
<comment type="caution">
    <text evidence="1">The sequence shown here is derived from an EMBL/GenBank/DDBJ whole genome shotgun (WGS) entry which is preliminary data.</text>
</comment>
<reference evidence="2" key="1">
    <citation type="journal article" date="2020" name="Nat. Commun.">
        <title>Genome sequence of the cluster root forming white lupin.</title>
        <authorList>
            <person name="Hufnagel B."/>
            <person name="Marques A."/>
            <person name="Soriano A."/>
            <person name="Marques L."/>
            <person name="Divol F."/>
            <person name="Doumas P."/>
            <person name="Sallet E."/>
            <person name="Mancinotti D."/>
            <person name="Carrere S."/>
            <person name="Marande W."/>
            <person name="Arribat S."/>
            <person name="Keller J."/>
            <person name="Huneau C."/>
            <person name="Blein T."/>
            <person name="Aime D."/>
            <person name="Laguerre M."/>
            <person name="Taylor J."/>
            <person name="Schubert V."/>
            <person name="Nelson M."/>
            <person name="Geu-Flores F."/>
            <person name="Crespi M."/>
            <person name="Gallardo-Guerrero K."/>
            <person name="Delaux P.-M."/>
            <person name="Salse J."/>
            <person name="Berges H."/>
            <person name="Guyot R."/>
            <person name="Gouzy J."/>
            <person name="Peret B."/>
        </authorList>
    </citation>
    <scope>NUCLEOTIDE SEQUENCE [LARGE SCALE GENOMIC DNA]</scope>
    <source>
        <strain evidence="2">cv. Amiga</strain>
    </source>
</reference>
<dbReference type="GO" id="GO:0016740">
    <property type="term" value="F:transferase activity"/>
    <property type="evidence" value="ECO:0007669"/>
    <property type="project" value="UniProtKB-KW"/>
</dbReference>
<dbReference type="AlphaFoldDB" id="A0A6A4R249"/>
<gene>
    <name evidence="1" type="ORF">Lalb_Chr02g0160041</name>
</gene>